<dbReference type="EC" id="2.4.2.-" evidence="8"/>
<proteinExistence type="inferred from homology"/>
<feature type="compositionally biased region" description="Low complexity" evidence="9">
    <location>
        <begin position="1332"/>
        <end position="1342"/>
    </location>
</feature>
<evidence type="ECO:0000256" key="10">
    <source>
        <dbReference type="SAM" id="Phobius"/>
    </source>
</evidence>
<dbReference type="Pfam" id="PF00644">
    <property type="entry name" value="PARP"/>
    <property type="match status" value="1"/>
</dbReference>
<dbReference type="PROSITE" id="PS50102">
    <property type="entry name" value="RRM"/>
    <property type="match status" value="1"/>
</dbReference>
<dbReference type="Pfam" id="PF00076">
    <property type="entry name" value="RRM_1"/>
    <property type="match status" value="1"/>
</dbReference>
<evidence type="ECO:0000256" key="2">
    <source>
        <dbReference type="ARBA" id="ARBA00022676"/>
    </source>
</evidence>
<dbReference type="Proteomes" id="UP001642483">
    <property type="component" value="Unassembled WGS sequence"/>
</dbReference>
<dbReference type="InterPro" id="IPR012317">
    <property type="entry name" value="Poly(ADP-ribose)pol_cat_dom"/>
</dbReference>
<feature type="region of interest" description="Disordered" evidence="9">
    <location>
        <begin position="1324"/>
        <end position="1349"/>
    </location>
</feature>
<dbReference type="Pfam" id="PF23085">
    <property type="entry name" value="RRM_PARP14_3"/>
    <property type="match status" value="1"/>
</dbReference>
<dbReference type="PROSITE" id="PS51154">
    <property type="entry name" value="MACRO"/>
    <property type="match status" value="2"/>
</dbReference>
<evidence type="ECO:0000256" key="5">
    <source>
        <dbReference type="ARBA" id="ARBA00023242"/>
    </source>
</evidence>
<dbReference type="InterPro" id="IPR012677">
    <property type="entry name" value="Nucleotide-bd_a/b_plait_sf"/>
</dbReference>
<dbReference type="Pfam" id="PF01661">
    <property type="entry name" value="Macro"/>
    <property type="match status" value="2"/>
</dbReference>
<dbReference type="CDD" id="cd01439">
    <property type="entry name" value="TCCD_inducible_PARP_like"/>
    <property type="match status" value="1"/>
</dbReference>
<evidence type="ECO:0000256" key="3">
    <source>
        <dbReference type="ARBA" id="ARBA00022679"/>
    </source>
</evidence>
<dbReference type="InterPro" id="IPR037197">
    <property type="entry name" value="WWE_dom_sf"/>
</dbReference>
<keyword evidence="4 8" id="KW-0520">NAD</keyword>
<feature type="compositionally biased region" description="Basic and acidic residues" evidence="9">
    <location>
        <begin position="271"/>
        <end position="290"/>
    </location>
</feature>
<dbReference type="InterPro" id="IPR052056">
    <property type="entry name" value="Mono-ARTD/PARP"/>
</dbReference>
<dbReference type="EMBL" id="CAWYQH010000163">
    <property type="protein sequence ID" value="CAK8697155.1"/>
    <property type="molecule type" value="Genomic_DNA"/>
</dbReference>
<evidence type="ECO:0000256" key="7">
    <source>
        <dbReference type="PROSITE-ProRule" id="PRU00176"/>
    </source>
</evidence>
<dbReference type="SMART" id="SM00506">
    <property type="entry name" value="A1pp"/>
    <property type="match status" value="2"/>
</dbReference>
<dbReference type="InterPro" id="IPR000504">
    <property type="entry name" value="RRM_dom"/>
</dbReference>
<dbReference type="SUPFAM" id="SSF56399">
    <property type="entry name" value="ADP-ribosylation"/>
    <property type="match status" value="1"/>
</dbReference>
<gene>
    <name evidence="14" type="ORF">CVLEPA_LOCUS30424</name>
</gene>
<comment type="caution">
    <text evidence="14">The sequence shown here is derived from an EMBL/GenBank/DDBJ whole genome shotgun (WGS) entry which is preliminary data.</text>
</comment>
<protein>
    <recommendedName>
        <fullName evidence="8">Poly [ADP-ribose] polymerase</fullName>
        <shortName evidence="8">PARP</shortName>
        <ecNumber evidence="8">2.4.2.-</ecNumber>
    </recommendedName>
</protein>
<keyword evidence="3 8" id="KW-0808">Transferase</keyword>
<evidence type="ECO:0000256" key="4">
    <source>
        <dbReference type="ARBA" id="ARBA00023027"/>
    </source>
</evidence>
<evidence type="ECO:0000256" key="8">
    <source>
        <dbReference type="RuleBase" id="RU362114"/>
    </source>
</evidence>
<dbReference type="InterPro" id="IPR002589">
    <property type="entry name" value="Macro_dom"/>
</dbReference>
<dbReference type="SMART" id="SM00360">
    <property type="entry name" value="RRM"/>
    <property type="match status" value="2"/>
</dbReference>
<feature type="domain" description="Macro" evidence="13">
    <location>
        <begin position="1103"/>
        <end position="1294"/>
    </location>
</feature>
<evidence type="ECO:0000259" key="11">
    <source>
        <dbReference type="PROSITE" id="PS50102"/>
    </source>
</evidence>
<feature type="domain" description="Macro" evidence="13">
    <location>
        <begin position="1340"/>
        <end position="1515"/>
    </location>
</feature>
<reference evidence="14 15" key="1">
    <citation type="submission" date="2024-02" db="EMBL/GenBank/DDBJ databases">
        <authorList>
            <person name="Daric V."/>
            <person name="Darras S."/>
        </authorList>
    </citation>
    <scope>NUCLEOTIDE SEQUENCE [LARGE SCALE GENOMIC DNA]</scope>
</reference>
<evidence type="ECO:0000256" key="6">
    <source>
        <dbReference type="ARBA" id="ARBA00024347"/>
    </source>
</evidence>
<dbReference type="SUPFAM" id="SSF54928">
    <property type="entry name" value="RNA-binding domain, RBD"/>
    <property type="match status" value="1"/>
</dbReference>
<accession>A0ABP0H3Q3</accession>
<name>A0ABP0H3Q3_CLALP</name>
<sequence length="1932" mass="217096">MQRCFYYCLCLLSLLFHYFVLLTLNFSTVFILLLTYSNLNKMDDRGNAFYKVSVTGLPEEYGLSRIKDLIHEHLETEDAISDLDFAEKIDGTKNCRVALVTLKEEEYQQKLVAMAVIEATFRKTQFKLNITKARPRVKSTPVLRSAVPVGVVPTHSETQSVPRDPRQRKLYCCHIPSFMFSHDGLRTHFNRFGNIIKIFIPNNPQRRFAIIEFETPKSALEAFENGRKTGYLNLTIEWERKEAEMLRSGKLPQVTSPSRNTQQQPSSFNRPFERDSISERKPKDTKRSDEEFPNNNNFTQNNRLPGQMQPLQTVTWQDLLKTDEDFFSGLQNRCVLVKDVSRKTSSNALKSYFEDPSKSGGGLIEKMPRCLPDGILITFCEAETAKNVVEFGKHRLDSADLLVYSKPVPAVYNDRFLVEGHFEDEGTVKDIVECCLASDDFSVKKMDDSSGRYVVLMTRDRTNIEKVMTDVRNIALEDLAPKVDHLCTTDCIKVSNLGKDVKNNKIKLTFMKKDLTDTGIVTLIQRDIGNDVAYVYFADYHDAEKVAEISRTKKIEIANQTVDVSLCYHNPCLNKDKKEKEDAKQSRSQTSSRKSRESLCAFQYSPEVEKEVIEFVKKSSTHLFSLSKEFQGLSSVKIEAKRSSGRQPSNFVVRFEPLPKNKMKEGQTNQSDFESECSSRIMNFLRKFNSRAGHFESRDLDKLRKSNLWTSNDCDIIKIEIDRIADVSVLARWNHPKDGDFIIAGLENEVSQAFKWLQSKIEKENKTEMSEFVKEWQLEFLKDCGILDEIKSKFKNTTVSVNDEDCKVTFSGSKVDVENSRTDILKQLRKIESSRLTFLEDDKLDFLTRVLKQTGQKPEIDVAQMIKSRFRQVKLKCVLQCSSELKLKYILERDLERANAILNEIVQRRSIPVKAGLSELLDAEEWKKFEESLCSSGALAVNVNRQNSTIVLIGVAKCLEEGEFRLNEYVKENAVGSNVIEMPYPVARFLSEYPNEVGLDEKLKNVEWYPTSEGSGGLMVQGKADNVKSAFANLNKLIPSIKIDPHDVTEPGMPGYFRGDIGGQFLKTTQAITKCIILVDTDKDPKWKKATPASKILAIGTTSLLSAKIPNTKVTVNVIKNDITEHATDAIVNASNTELELRSAGVSGSISKKGGLAIQQEMSIQRKRVGGELAAGLAVTTSAGNLPCKKIIHAVGPMWHSQADSNWSRQSLKDAVKSSLSEADSFNLRSIAIPAISCGVFGGKPEVCTKLIVQALVEYFDAKSSSSLIRQVDLIEMSQEKILELFKKQVASVILSEGKVDEDENDQKKSGGFFSRAEDMFNSVIRGGDKPSSSTTKSSTSSHEARSYHPLNVQVKQGNILTSDCDVIVNLTGSDFNLTGGQLSAKLVAKAGPGIVQECSTNPQYSSTHYRVTSGGGLNCKNVLHLVSPKDAKYVNKSLKTAFEVVEKKLQLSSLAVPAIGTGNLGLKSVDVAKATRESLDAFAKMKPSYLKRIDVVIFQSTMLQDFQNIIHGSRSYLSASSSVDDETGFADRKSIIPETFAGEKETVVKLFLCAADRINICNAWQRIKEHVHQKSASREITDETVPYLDEEAEENLIALETNLSVKLRKTFDKAGKEKISISGMKDNVLDAYAAASEIVQEYKQILTSAEYVRWKFHDNKSNTMKDFTQRESWRAENAFRKNEKGTTQLSIKVLSIQQHCVLDFSTMEATCRELGFCEKIYRNMTSSSAEDLPSTWSDMGMFPWKLENVPPNSTEYQNILSQFTATFNPSQYRSQQPSLQRVQNPTLYKQFIAQKGKVEARMKAAGITNIPVTQQLFHGTSADVCQKVYKDGFDRSYAGKNATMYGRGVYFAKTAQYSNGYATPDANGQRRMFLAEVVTGEYCQGNQSVITPPIKPNQTDLYDSVVDNPSSPSIFVVFKDASVYPLYVLTY</sequence>
<evidence type="ECO:0000313" key="14">
    <source>
        <dbReference type="EMBL" id="CAK8697155.1"/>
    </source>
</evidence>
<organism evidence="14 15">
    <name type="scientific">Clavelina lepadiformis</name>
    <name type="common">Light-bulb sea squirt</name>
    <name type="synonym">Ascidia lepadiformis</name>
    <dbReference type="NCBI Taxonomy" id="159417"/>
    <lineage>
        <taxon>Eukaryota</taxon>
        <taxon>Metazoa</taxon>
        <taxon>Chordata</taxon>
        <taxon>Tunicata</taxon>
        <taxon>Ascidiacea</taxon>
        <taxon>Aplousobranchia</taxon>
        <taxon>Clavelinidae</taxon>
        <taxon>Clavelina</taxon>
    </lineage>
</organism>
<evidence type="ECO:0000256" key="9">
    <source>
        <dbReference type="SAM" id="MobiDB-lite"/>
    </source>
</evidence>
<dbReference type="Gene3D" id="3.90.228.10">
    <property type="match status" value="1"/>
</dbReference>
<feature type="compositionally biased region" description="Polar residues" evidence="9">
    <location>
        <begin position="253"/>
        <end position="269"/>
    </location>
</feature>
<feature type="domain" description="PARP catalytic" evidence="12">
    <location>
        <begin position="1731"/>
        <end position="1932"/>
    </location>
</feature>
<evidence type="ECO:0000259" key="13">
    <source>
        <dbReference type="PROSITE" id="PS51154"/>
    </source>
</evidence>
<keyword evidence="5" id="KW-0539">Nucleus</keyword>
<evidence type="ECO:0000256" key="1">
    <source>
        <dbReference type="ARBA" id="ARBA00004123"/>
    </source>
</evidence>
<dbReference type="Gene3D" id="3.40.220.10">
    <property type="entry name" value="Leucine Aminopeptidase, subunit E, domain 1"/>
    <property type="match status" value="2"/>
</dbReference>
<dbReference type="PANTHER" id="PTHR14453:SF67">
    <property type="entry name" value="POLY [ADP-RIBOSE] POLYMERASE"/>
    <property type="match status" value="1"/>
</dbReference>
<dbReference type="InterPro" id="IPR043472">
    <property type="entry name" value="Macro_dom-like"/>
</dbReference>
<feature type="domain" description="RRM" evidence="11">
    <location>
        <begin position="168"/>
        <end position="241"/>
    </location>
</feature>
<dbReference type="SUPFAM" id="SSF117839">
    <property type="entry name" value="WWE domain"/>
    <property type="match status" value="1"/>
</dbReference>
<dbReference type="InterPro" id="IPR035979">
    <property type="entry name" value="RBD_domain_sf"/>
</dbReference>
<dbReference type="PANTHER" id="PTHR14453">
    <property type="entry name" value="PARP/ZINC FINGER CCCH TYPE DOMAIN CONTAINING PROTEIN"/>
    <property type="match status" value="1"/>
</dbReference>
<comment type="similarity">
    <text evidence="6">Belongs to the ARTD/PARP family.</text>
</comment>
<keyword evidence="2 8" id="KW-0328">Glycosyltransferase</keyword>
<dbReference type="Gene3D" id="3.30.70.330">
    <property type="match status" value="2"/>
</dbReference>
<keyword evidence="15" id="KW-1185">Reference proteome</keyword>
<keyword evidence="10" id="KW-0472">Membrane</keyword>
<evidence type="ECO:0000259" key="12">
    <source>
        <dbReference type="PROSITE" id="PS51059"/>
    </source>
</evidence>
<feature type="transmembrane region" description="Helical" evidence="10">
    <location>
        <begin position="7"/>
        <end position="36"/>
    </location>
</feature>
<dbReference type="CDD" id="cd02907">
    <property type="entry name" value="Macro_Af1521_BAL-like"/>
    <property type="match status" value="1"/>
</dbReference>
<keyword evidence="10" id="KW-0812">Transmembrane</keyword>
<comment type="subcellular location">
    <subcellularLocation>
        <location evidence="1">Nucleus</location>
    </subcellularLocation>
</comment>
<dbReference type="PROSITE" id="PS51059">
    <property type="entry name" value="PARP_CATALYTIC"/>
    <property type="match status" value="1"/>
</dbReference>
<dbReference type="SUPFAM" id="SSF52949">
    <property type="entry name" value="Macro domain-like"/>
    <property type="match status" value="2"/>
</dbReference>
<evidence type="ECO:0000313" key="15">
    <source>
        <dbReference type="Proteomes" id="UP001642483"/>
    </source>
</evidence>
<keyword evidence="7" id="KW-0694">RNA-binding</keyword>
<feature type="region of interest" description="Disordered" evidence="9">
    <location>
        <begin position="250"/>
        <end position="308"/>
    </location>
</feature>
<keyword evidence="10" id="KW-1133">Transmembrane helix</keyword>